<keyword evidence="2" id="KW-0812">Transmembrane</keyword>
<gene>
    <name evidence="3" type="ORF">ASPSYDRAFT_886250</name>
</gene>
<keyword evidence="2" id="KW-1133">Transmembrane helix</keyword>
<name>A0A1L9TJT4_9EURO</name>
<evidence type="ECO:0000313" key="3">
    <source>
        <dbReference type="EMBL" id="OJJ59641.1"/>
    </source>
</evidence>
<accession>A0A1L9TJT4</accession>
<dbReference type="VEuPathDB" id="FungiDB:ASPSYDRAFT_886250"/>
<feature type="transmembrane region" description="Helical" evidence="2">
    <location>
        <begin position="70"/>
        <end position="94"/>
    </location>
</feature>
<protein>
    <submittedName>
        <fullName evidence="3">Uncharacterized protein</fullName>
    </submittedName>
</protein>
<dbReference type="EMBL" id="KV878585">
    <property type="protein sequence ID" value="OJJ59641.1"/>
    <property type="molecule type" value="Genomic_DNA"/>
</dbReference>
<dbReference type="GeneID" id="63768109"/>
<keyword evidence="4" id="KW-1185">Reference proteome</keyword>
<dbReference type="AlphaFoldDB" id="A0A1L9TJT4"/>
<feature type="region of interest" description="Disordered" evidence="1">
    <location>
        <begin position="1"/>
        <end position="27"/>
    </location>
</feature>
<evidence type="ECO:0000256" key="1">
    <source>
        <dbReference type="SAM" id="MobiDB-lite"/>
    </source>
</evidence>
<dbReference type="Proteomes" id="UP000184356">
    <property type="component" value="Unassembled WGS sequence"/>
</dbReference>
<evidence type="ECO:0000256" key="2">
    <source>
        <dbReference type="SAM" id="Phobius"/>
    </source>
</evidence>
<sequence length="110" mass="13046">MQRENARQRDWAEEGRGWRGEERREEERGGVRSAILQAPFVYHSNHLTGPSDLPLFLWPCFCAKPEAQVIFLNICIFFIFLSFYFIFGIARIVYYDFLFLNYILCRLSPA</sequence>
<proteinExistence type="predicted"/>
<organism evidence="3 4">
    <name type="scientific">Aspergillus sydowii CBS 593.65</name>
    <dbReference type="NCBI Taxonomy" id="1036612"/>
    <lineage>
        <taxon>Eukaryota</taxon>
        <taxon>Fungi</taxon>
        <taxon>Dikarya</taxon>
        <taxon>Ascomycota</taxon>
        <taxon>Pezizomycotina</taxon>
        <taxon>Eurotiomycetes</taxon>
        <taxon>Eurotiomycetidae</taxon>
        <taxon>Eurotiales</taxon>
        <taxon>Aspergillaceae</taxon>
        <taxon>Aspergillus</taxon>
        <taxon>Aspergillus subgen. Nidulantes</taxon>
    </lineage>
</organism>
<keyword evidence="2" id="KW-0472">Membrane</keyword>
<dbReference type="RefSeq" id="XP_040703447.1">
    <property type="nucleotide sequence ID" value="XM_040852036.1"/>
</dbReference>
<reference evidence="4" key="1">
    <citation type="journal article" date="2017" name="Genome Biol.">
        <title>Comparative genomics reveals high biological diversity and specific adaptations in the industrially and medically important fungal genus Aspergillus.</title>
        <authorList>
            <person name="de Vries R.P."/>
            <person name="Riley R."/>
            <person name="Wiebenga A."/>
            <person name="Aguilar-Osorio G."/>
            <person name="Amillis S."/>
            <person name="Uchima C.A."/>
            <person name="Anderluh G."/>
            <person name="Asadollahi M."/>
            <person name="Askin M."/>
            <person name="Barry K."/>
            <person name="Battaglia E."/>
            <person name="Bayram O."/>
            <person name="Benocci T."/>
            <person name="Braus-Stromeyer S.A."/>
            <person name="Caldana C."/>
            <person name="Canovas D."/>
            <person name="Cerqueira G.C."/>
            <person name="Chen F."/>
            <person name="Chen W."/>
            <person name="Choi C."/>
            <person name="Clum A."/>
            <person name="Dos Santos R.A."/>
            <person name="Damasio A.R."/>
            <person name="Diallinas G."/>
            <person name="Emri T."/>
            <person name="Fekete E."/>
            <person name="Flipphi M."/>
            <person name="Freyberg S."/>
            <person name="Gallo A."/>
            <person name="Gournas C."/>
            <person name="Habgood R."/>
            <person name="Hainaut M."/>
            <person name="Harispe M.L."/>
            <person name="Henrissat B."/>
            <person name="Hilden K.S."/>
            <person name="Hope R."/>
            <person name="Hossain A."/>
            <person name="Karabika E."/>
            <person name="Karaffa L."/>
            <person name="Karanyi Z."/>
            <person name="Krasevec N."/>
            <person name="Kuo A."/>
            <person name="Kusch H."/>
            <person name="LaButti K."/>
            <person name="Lagendijk E.L."/>
            <person name="Lapidus A."/>
            <person name="Levasseur A."/>
            <person name="Lindquist E."/>
            <person name="Lipzen A."/>
            <person name="Logrieco A.F."/>
            <person name="MacCabe A."/>
            <person name="Maekelae M.R."/>
            <person name="Malavazi I."/>
            <person name="Melin P."/>
            <person name="Meyer V."/>
            <person name="Mielnichuk N."/>
            <person name="Miskei M."/>
            <person name="Molnar A.P."/>
            <person name="Mule G."/>
            <person name="Ngan C.Y."/>
            <person name="Orejas M."/>
            <person name="Orosz E."/>
            <person name="Ouedraogo J.P."/>
            <person name="Overkamp K.M."/>
            <person name="Park H.-S."/>
            <person name="Perrone G."/>
            <person name="Piumi F."/>
            <person name="Punt P.J."/>
            <person name="Ram A.F."/>
            <person name="Ramon A."/>
            <person name="Rauscher S."/>
            <person name="Record E."/>
            <person name="Riano-Pachon D.M."/>
            <person name="Robert V."/>
            <person name="Roehrig J."/>
            <person name="Ruller R."/>
            <person name="Salamov A."/>
            <person name="Salih N.S."/>
            <person name="Samson R.A."/>
            <person name="Sandor E."/>
            <person name="Sanguinetti M."/>
            <person name="Schuetze T."/>
            <person name="Sepcic K."/>
            <person name="Shelest E."/>
            <person name="Sherlock G."/>
            <person name="Sophianopoulou V."/>
            <person name="Squina F.M."/>
            <person name="Sun H."/>
            <person name="Susca A."/>
            <person name="Todd R.B."/>
            <person name="Tsang A."/>
            <person name="Unkles S.E."/>
            <person name="van de Wiele N."/>
            <person name="van Rossen-Uffink D."/>
            <person name="Oliveira J.V."/>
            <person name="Vesth T.C."/>
            <person name="Visser J."/>
            <person name="Yu J.-H."/>
            <person name="Zhou M."/>
            <person name="Andersen M.R."/>
            <person name="Archer D.B."/>
            <person name="Baker S.E."/>
            <person name="Benoit I."/>
            <person name="Brakhage A.A."/>
            <person name="Braus G.H."/>
            <person name="Fischer R."/>
            <person name="Frisvad J.C."/>
            <person name="Goldman G.H."/>
            <person name="Houbraken J."/>
            <person name="Oakley B."/>
            <person name="Pocsi I."/>
            <person name="Scazzocchio C."/>
            <person name="Seiboth B."/>
            <person name="vanKuyk P.A."/>
            <person name="Wortman J."/>
            <person name="Dyer P.S."/>
            <person name="Grigoriev I.V."/>
        </authorList>
    </citation>
    <scope>NUCLEOTIDE SEQUENCE [LARGE SCALE GENOMIC DNA]</scope>
    <source>
        <strain evidence="4">CBS 593.65</strain>
    </source>
</reference>
<evidence type="ECO:0000313" key="4">
    <source>
        <dbReference type="Proteomes" id="UP000184356"/>
    </source>
</evidence>